<comment type="subcellular location">
    <subcellularLocation>
        <location evidence="2">Cytoplasm</location>
        <location evidence="2">Cytosol</location>
    </subcellularLocation>
    <subcellularLocation>
        <location evidence="1">Peroxisome matrix</location>
    </subcellularLocation>
</comment>
<keyword evidence="5 11" id="KW-0853">WD repeat</keyword>
<dbReference type="EnsemblMetazoa" id="XM_011406677.2">
    <property type="protein sequence ID" value="XP_011404979.2"/>
    <property type="gene ID" value="LOC105313342"/>
</dbReference>
<feature type="domain" description="EIPR1-like beta-propeller" evidence="12">
    <location>
        <begin position="152"/>
        <end position="266"/>
    </location>
</feature>
<dbReference type="InterPro" id="IPR036322">
    <property type="entry name" value="WD40_repeat_dom_sf"/>
</dbReference>
<dbReference type="Proteomes" id="UP000007879">
    <property type="component" value="Unassembled WGS sequence"/>
</dbReference>
<evidence type="ECO:0000256" key="1">
    <source>
        <dbReference type="ARBA" id="ARBA00004253"/>
    </source>
</evidence>
<keyword evidence="7" id="KW-0653">Protein transport</keyword>
<keyword evidence="6" id="KW-0677">Repeat</keyword>
<dbReference type="GeneID" id="105313342"/>
<dbReference type="PROSITE" id="PS00678">
    <property type="entry name" value="WD_REPEATS_1"/>
    <property type="match status" value="2"/>
</dbReference>
<keyword evidence="4" id="KW-0963">Cytoplasm</keyword>
<dbReference type="InterPro" id="IPR001680">
    <property type="entry name" value="WD40_rpt"/>
</dbReference>
<keyword evidence="14" id="KW-1185">Reference proteome</keyword>
<dbReference type="Pfam" id="PF23609">
    <property type="entry name" value="Beta-prop_EIPR1"/>
    <property type="match status" value="1"/>
</dbReference>
<dbReference type="GO" id="GO:0005829">
    <property type="term" value="C:cytosol"/>
    <property type="evidence" value="ECO:0007669"/>
    <property type="project" value="UniProtKB-SubCell"/>
</dbReference>
<dbReference type="KEGG" id="aqu:105313342"/>
<evidence type="ECO:0000256" key="2">
    <source>
        <dbReference type="ARBA" id="ARBA00004514"/>
    </source>
</evidence>
<dbReference type="InterPro" id="IPR020472">
    <property type="entry name" value="WD40_PAC1"/>
</dbReference>
<dbReference type="SUPFAM" id="SSF50978">
    <property type="entry name" value="WD40 repeat-like"/>
    <property type="match status" value="1"/>
</dbReference>
<evidence type="ECO:0000256" key="10">
    <source>
        <dbReference type="ARBA" id="ARBA00032565"/>
    </source>
</evidence>
<keyword evidence="8" id="KW-0576">Peroxisome</keyword>
<dbReference type="InterPro" id="IPR019775">
    <property type="entry name" value="WD40_repeat_CS"/>
</dbReference>
<dbReference type="InterPro" id="IPR044536">
    <property type="entry name" value="PEX7"/>
</dbReference>
<dbReference type="PRINTS" id="PR00320">
    <property type="entry name" value="GPROTEINBRPT"/>
</dbReference>
<keyword evidence="3" id="KW-0813">Transport</keyword>
<dbReference type="Gene3D" id="2.130.10.10">
    <property type="entry name" value="YVTN repeat-like/Quinoprotein amine dehydrogenase"/>
    <property type="match status" value="1"/>
</dbReference>
<feature type="repeat" description="WD" evidence="11">
    <location>
        <begin position="190"/>
        <end position="225"/>
    </location>
</feature>
<evidence type="ECO:0000256" key="4">
    <source>
        <dbReference type="ARBA" id="ARBA00022490"/>
    </source>
</evidence>
<dbReference type="AlphaFoldDB" id="A0AAN0IMN5"/>
<dbReference type="CDD" id="cd00200">
    <property type="entry name" value="WD40"/>
    <property type="match status" value="1"/>
</dbReference>
<comment type="similarity">
    <text evidence="9">Belongs to the WD repeat peroxin-7 family.</text>
</comment>
<organism evidence="13 14">
    <name type="scientific">Amphimedon queenslandica</name>
    <name type="common">Sponge</name>
    <dbReference type="NCBI Taxonomy" id="400682"/>
    <lineage>
        <taxon>Eukaryota</taxon>
        <taxon>Metazoa</taxon>
        <taxon>Porifera</taxon>
        <taxon>Demospongiae</taxon>
        <taxon>Heteroscleromorpha</taxon>
        <taxon>Haplosclerida</taxon>
        <taxon>Niphatidae</taxon>
        <taxon>Amphimedon</taxon>
    </lineage>
</organism>
<evidence type="ECO:0000259" key="12">
    <source>
        <dbReference type="Pfam" id="PF23609"/>
    </source>
</evidence>
<dbReference type="InterPro" id="IPR059104">
    <property type="entry name" value="Beta-prop_EIPR1-like"/>
</dbReference>
<dbReference type="PANTHER" id="PTHR46027">
    <property type="entry name" value="PEROXISOMAL TARGETING SIGNAL 2 RECEPTOR"/>
    <property type="match status" value="1"/>
</dbReference>
<dbReference type="SMART" id="SM00320">
    <property type="entry name" value="WD40"/>
    <property type="match status" value="6"/>
</dbReference>
<evidence type="ECO:0000256" key="6">
    <source>
        <dbReference type="ARBA" id="ARBA00022737"/>
    </source>
</evidence>
<dbReference type="PROSITE" id="PS50294">
    <property type="entry name" value="WD_REPEATS_REGION"/>
    <property type="match status" value="3"/>
</dbReference>
<dbReference type="PANTHER" id="PTHR46027:SF1">
    <property type="entry name" value="PEROXISOMAL TARGETING SIGNAL 2 RECEPTOR"/>
    <property type="match status" value="1"/>
</dbReference>
<dbReference type="GO" id="GO:0016558">
    <property type="term" value="P:protein import into peroxisome matrix"/>
    <property type="evidence" value="ECO:0007669"/>
    <property type="project" value="InterPro"/>
</dbReference>
<evidence type="ECO:0000256" key="9">
    <source>
        <dbReference type="ARBA" id="ARBA00024017"/>
    </source>
</evidence>
<reference evidence="14" key="1">
    <citation type="journal article" date="2010" name="Nature">
        <title>The Amphimedon queenslandica genome and the evolution of animal complexity.</title>
        <authorList>
            <person name="Srivastava M."/>
            <person name="Simakov O."/>
            <person name="Chapman J."/>
            <person name="Fahey B."/>
            <person name="Gauthier M.E."/>
            <person name="Mitros T."/>
            <person name="Richards G.S."/>
            <person name="Conaco C."/>
            <person name="Dacre M."/>
            <person name="Hellsten U."/>
            <person name="Larroux C."/>
            <person name="Putnam N.H."/>
            <person name="Stanke M."/>
            <person name="Adamska M."/>
            <person name="Darling A."/>
            <person name="Degnan S.M."/>
            <person name="Oakley T.H."/>
            <person name="Plachetzki D.C."/>
            <person name="Zhai Y."/>
            <person name="Adamski M."/>
            <person name="Calcino A."/>
            <person name="Cummins S.F."/>
            <person name="Goodstein D.M."/>
            <person name="Harris C."/>
            <person name="Jackson D.J."/>
            <person name="Leys S.P."/>
            <person name="Shu S."/>
            <person name="Woodcroft B.J."/>
            <person name="Vervoort M."/>
            <person name="Kosik K.S."/>
            <person name="Manning G."/>
            <person name="Degnan B.M."/>
            <person name="Rokhsar D.S."/>
        </authorList>
    </citation>
    <scope>NUCLEOTIDE SEQUENCE [LARGE SCALE GENOMIC DNA]</scope>
</reference>
<sequence length="323" mass="35680">MIKWLLSTIPTSSIDGYSVLFSPFSPNLLGFVGGSNYGISGKGGLIIIEHGPTGYKEIRRYGWKDVLYNVTWSEIDESVVVVASGDGNIVIFNITQDVPVAVMSGHLGEVSSVEWSLLRREQHLISSSWDKTIKLWDPATGTCLNTLSGHTGIVYSTNWSPHIPNTVASVSGDGTLRLWDVSQSLNTGTVNDGGNEVLSCSWNKYEQNLLCSAGTDNTIKLWDIRQFTVPLLIMTGHSQSVRQIKFDPHTPSYLASCSYDFTVRLWDTANPLHPLIQTISHHNEFTYSVDFSVHQKGLIADCSWDKTIKLYTPSFVTPPPPIS</sequence>
<evidence type="ECO:0000256" key="3">
    <source>
        <dbReference type="ARBA" id="ARBA00022448"/>
    </source>
</evidence>
<evidence type="ECO:0000256" key="7">
    <source>
        <dbReference type="ARBA" id="ARBA00022927"/>
    </source>
</evidence>
<dbReference type="PROSITE" id="PS50082">
    <property type="entry name" value="WD_REPEATS_2"/>
    <property type="match status" value="4"/>
</dbReference>
<name>A0AAN0IMN5_AMPQE</name>
<accession>A0AAN0IMN5</accession>
<dbReference type="Pfam" id="PF00400">
    <property type="entry name" value="WD40"/>
    <property type="match status" value="2"/>
</dbReference>
<feature type="repeat" description="WD" evidence="11">
    <location>
        <begin position="147"/>
        <end position="189"/>
    </location>
</feature>
<feature type="repeat" description="WD" evidence="11">
    <location>
        <begin position="234"/>
        <end position="267"/>
    </location>
</feature>
<dbReference type="RefSeq" id="XP_011404979.2">
    <property type="nucleotide sequence ID" value="XM_011406677.2"/>
</dbReference>
<evidence type="ECO:0000256" key="11">
    <source>
        <dbReference type="PROSITE-ProRule" id="PRU00221"/>
    </source>
</evidence>
<evidence type="ECO:0000313" key="14">
    <source>
        <dbReference type="Proteomes" id="UP000007879"/>
    </source>
</evidence>
<proteinExistence type="inferred from homology"/>
<dbReference type="GO" id="GO:0005782">
    <property type="term" value="C:peroxisomal matrix"/>
    <property type="evidence" value="ECO:0007669"/>
    <property type="project" value="UniProtKB-SubCell"/>
</dbReference>
<dbReference type="InterPro" id="IPR015943">
    <property type="entry name" value="WD40/YVTN_repeat-like_dom_sf"/>
</dbReference>
<evidence type="ECO:0000256" key="8">
    <source>
        <dbReference type="ARBA" id="ARBA00023140"/>
    </source>
</evidence>
<reference evidence="13" key="2">
    <citation type="submission" date="2024-06" db="UniProtKB">
        <authorList>
            <consortium name="EnsemblMetazoa"/>
        </authorList>
    </citation>
    <scope>IDENTIFICATION</scope>
</reference>
<evidence type="ECO:0000256" key="5">
    <source>
        <dbReference type="ARBA" id="ARBA00022574"/>
    </source>
</evidence>
<feature type="repeat" description="WD" evidence="11">
    <location>
        <begin position="103"/>
        <end position="146"/>
    </location>
</feature>
<dbReference type="GO" id="GO:0005053">
    <property type="term" value="F:peroxisome matrix targeting signal-2 binding"/>
    <property type="evidence" value="ECO:0007669"/>
    <property type="project" value="InterPro"/>
</dbReference>
<evidence type="ECO:0000313" key="13">
    <source>
        <dbReference type="EnsemblMetazoa" id="XP_011404979.2"/>
    </source>
</evidence>
<protein>
    <recommendedName>
        <fullName evidence="10">Peroxin-7</fullName>
    </recommendedName>
</protein>